<evidence type="ECO:0000256" key="4">
    <source>
        <dbReference type="ARBA" id="ARBA00022723"/>
    </source>
</evidence>
<accession>A0A974XFK5</accession>
<dbReference type="Pfam" id="PF00814">
    <property type="entry name" value="TsaD"/>
    <property type="match status" value="1"/>
</dbReference>
<dbReference type="AlphaFoldDB" id="A0A974XFK5"/>
<dbReference type="GO" id="GO:0008033">
    <property type="term" value="P:tRNA processing"/>
    <property type="evidence" value="ECO:0007669"/>
    <property type="project" value="UniProtKB-KW"/>
</dbReference>
<evidence type="ECO:0000256" key="2">
    <source>
        <dbReference type="ARBA" id="ARBA00022679"/>
    </source>
</evidence>
<dbReference type="EMBL" id="CP071444">
    <property type="protein sequence ID" value="QSX08939.1"/>
    <property type="molecule type" value="Genomic_DNA"/>
</dbReference>
<dbReference type="SUPFAM" id="SSF53067">
    <property type="entry name" value="Actin-like ATPase domain"/>
    <property type="match status" value="1"/>
</dbReference>
<proteinExistence type="predicted"/>
<evidence type="ECO:0000256" key="5">
    <source>
        <dbReference type="ARBA" id="ARBA00023315"/>
    </source>
</evidence>
<feature type="domain" description="Gcp-like" evidence="7">
    <location>
        <begin position="113"/>
        <end position="306"/>
    </location>
</feature>
<keyword evidence="5" id="KW-0012">Acyltransferase</keyword>
<keyword evidence="9" id="KW-1185">Reference proteome</keyword>
<dbReference type="InterPro" id="IPR017861">
    <property type="entry name" value="KAE1/TsaD"/>
</dbReference>
<dbReference type="GO" id="GO:0046872">
    <property type="term" value="F:metal ion binding"/>
    <property type="evidence" value="ECO:0007669"/>
    <property type="project" value="UniProtKB-KW"/>
</dbReference>
<evidence type="ECO:0000256" key="3">
    <source>
        <dbReference type="ARBA" id="ARBA00022694"/>
    </source>
</evidence>
<evidence type="ECO:0000256" key="1">
    <source>
        <dbReference type="ARBA" id="ARBA00012156"/>
    </source>
</evidence>
<sequence length="321" mass="35577">MNNLLFAGLDTSNYTTSLAVVDEQGSRIVDRRIPLQVELGERGLRQQEAVFQHIRNLSALVEDIHDLHGEIQTVTSSTKPRMETTSYMPVFEVSKNVGIFLSGMTDASWLETSHQRGHLRVALEGVDEDPVSFIGLHISGGTTEVLTGNYARGILEEMILGGTSDISAGQLIDRIGVKMGFAFPAGKQMDQLMEASKLEEYKKSYRYKGFFKDGIMNLSGLENHLTQRLEHGDPLDHIAYGTFRNVAEVLERAILHYAGSEKKKTVLLTGGVAANTLIREYLMEHLSQKDIKPIFCSKKDCTDNAVGAALIGLDAYKRSNR</sequence>
<name>A0A974XFK5_9FIRM</name>
<evidence type="ECO:0000313" key="8">
    <source>
        <dbReference type="EMBL" id="QSX08939.1"/>
    </source>
</evidence>
<dbReference type="PRINTS" id="PR00789">
    <property type="entry name" value="OSIALOPTASE"/>
</dbReference>
<dbReference type="PANTHER" id="PTHR11735">
    <property type="entry name" value="TRNA N6-ADENOSINE THREONYLCARBAMOYLTRANSFERASE"/>
    <property type="match status" value="1"/>
</dbReference>
<keyword evidence="3" id="KW-0819">tRNA processing</keyword>
<comment type="catalytic activity">
    <reaction evidence="6">
        <text>L-threonylcarbamoyladenylate + adenosine(37) in tRNA = N(6)-L-threonylcarbamoyladenosine(37) in tRNA + AMP + H(+)</text>
        <dbReference type="Rhea" id="RHEA:37059"/>
        <dbReference type="Rhea" id="RHEA-COMP:10162"/>
        <dbReference type="Rhea" id="RHEA-COMP:10163"/>
        <dbReference type="ChEBI" id="CHEBI:15378"/>
        <dbReference type="ChEBI" id="CHEBI:73682"/>
        <dbReference type="ChEBI" id="CHEBI:74411"/>
        <dbReference type="ChEBI" id="CHEBI:74418"/>
        <dbReference type="ChEBI" id="CHEBI:456215"/>
        <dbReference type="EC" id="2.3.1.234"/>
    </reaction>
</comment>
<dbReference type="PANTHER" id="PTHR11735:SF11">
    <property type="entry name" value="TRNA THREONYLCARBAMOYLADENOSINE BIOSYNTHESIS PROTEIN TSAB"/>
    <property type="match status" value="1"/>
</dbReference>
<evidence type="ECO:0000259" key="7">
    <source>
        <dbReference type="Pfam" id="PF00814"/>
    </source>
</evidence>
<dbReference type="InterPro" id="IPR000905">
    <property type="entry name" value="Gcp-like_dom"/>
</dbReference>
<dbReference type="EC" id="2.3.1.234" evidence="1"/>
<dbReference type="RefSeq" id="WP_207300280.1">
    <property type="nucleotide sequence ID" value="NZ_CP071444.1"/>
</dbReference>
<dbReference type="Proteomes" id="UP000663499">
    <property type="component" value="Chromosome"/>
</dbReference>
<organism evidence="8 9">
    <name type="scientific">Alkalibacter rhizosphaerae</name>
    <dbReference type="NCBI Taxonomy" id="2815577"/>
    <lineage>
        <taxon>Bacteria</taxon>
        <taxon>Bacillati</taxon>
        <taxon>Bacillota</taxon>
        <taxon>Clostridia</taxon>
        <taxon>Eubacteriales</taxon>
        <taxon>Eubacteriaceae</taxon>
        <taxon>Alkalibacter</taxon>
    </lineage>
</organism>
<keyword evidence="4" id="KW-0479">Metal-binding</keyword>
<protein>
    <recommendedName>
        <fullName evidence="1">N(6)-L-threonylcarbamoyladenine synthase</fullName>
        <ecNumber evidence="1">2.3.1.234</ecNumber>
    </recommendedName>
</protein>
<dbReference type="KEGG" id="alka:J0B03_02335"/>
<evidence type="ECO:0000313" key="9">
    <source>
        <dbReference type="Proteomes" id="UP000663499"/>
    </source>
</evidence>
<keyword evidence="2" id="KW-0808">Transferase</keyword>
<dbReference type="GO" id="GO:0005829">
    <property type="term" value="C:cytosol"/>
    <property type="evidence" value="ECO:0007669"/>
    <property type="project" value="TreeGrafter"/>
</dbReference>
<reference evidence="8" key="1">
    <citation type="submission" date="2021-03" db="EMBL/GenBank/DDBJ databases">
        <title>Alkalibacter marinus sp. nov., isolated from tidal flat sediment.</title>
        <authorList>
            <person name="Namirimu T."/>
            <person name="Yang J.-A."/>
            <person name="Yang S.-H."/>
            <person name="Kim Y.-J."/>
            <person name="Kwon K.K."/>
        </authorList>
    </citation>
    <scope>NUCLEOTIDE SEQUENCE</scope>
    <source>
        <strain evidence="8">ES005</strain>
    </source>
</reference>
<dbReference type="InterPro" id="IPR043129">
    <property type="entry name" value="ATPase_NBD"/>
</dbReference>
<dbReference type="Gene3D" id="3.30.420.40">
    <property type="match status" value="2"/>
</dbReference>
<gene>
    <name evidence="8" type="ORF">J0B03_02335</name>
</gene>
<dbReference type="GO" id="GO:0061711">
    <property type="term" value="F:tRNA N(6)-L-threonylcarbamoyladenine synthase activity"/>
    <property type="evidence" value="ECO:0007669"/>
    <property type="project" value="UniProtKB-EC"/>
</dbReference>
<evidence type="ECO:0000256" key="6">
    <source>
        <dbReference type="ARBA" id="ARBA00048117"/>
    </source>
</evidence>